<protein>
    <submittedName>
        <fullName evidence="2">Uncharacterized protein</fullName>
    </submittedName>
</protein>
<organism evidence="2">
    <name type="scientific">uncultured Caudovirales phage</name>
    <dbReference type="NCBI Taxonomy" id="2100421"/>
    <lineage>
        <taxon>Viruses</taxon>
        <taxon>Duplodnaviria</taxon>
        <taxon>Heunggongvirae</taxon>
        <taxon>Uroviricota</taxon>
        <taxon>Caudoviricetes</taxon>
        <taxon>Peduoviridae</taxon>
        <taxon>Maltschvirus</taxon>
        <taxon>Maltschvirus maltsch</taxon>
    </lineage>
</organism>
<reference evidence="2" key="1">
    <citation type="submission" date="2020-04" db="EMBL/GenBank/DDBJ databases">
        <authorList>
            <person name="Chiriac C."/>
            <person name="Salcher M."/>
            <person name="Ghai R."/>
            <person name="Kavagutti S V."/>
        </authorList>
    </citation>
    <scope>NUCLEOTIDE SEQUENCE</scope>
</reference>
<accession>A0A6J5MUV7</accession>
<feature type="transmembrane region" description="Helical" evidence="1">
    <location>
        <begin position="12"/>
        <end position="33"/>
    </location>
</feature>
<evidence type="ECO:0000313" key="2">
    <source>
        <dbReference type="EMBL" id="CAB4148856.1"/>
    </source>
</evidence>
<gene>
    <name evidence="2" type="ORF">UFOVP531_29</name>
</gene>
<sequence length="34" mass="3671">MTPKQEKTIVEVTAILCSFIVALAIALLIKSIVL</sequence>
<name>A0A6J5MUV7_9CAUD</name>
<evidence type="ECO:0000256" key="1">
    <source>
        <dbReference type="SAM" id="Phobius"/>
    </source>
</evidence>
<proteinExistence type="predicted"/>
<dbReference type="EMBL" id="LR796512">
    <property type="protein sequence ID" value="CAB4148856.1"/>
    <property type="molecule type" value="Genomic_DNA"/>
</dbReference>
<keyword evidence="1" id="KW-1133">Transmembrane helix</keyword>
<keyword evidence="1" id="KW-0472">Membrane</keyword>
<keyword evidence="1" id="KW-0812">Transmembrane</keyword>